<dbReference type="AlphaFoldDB" id="A0AAW0ETS7"/>
<proteinExistence type="predicted"/>
<comment type="caution">
    <text evidence="2">The sequence shown here is derived from an EMBL/GenBank/DDBJ whole genome shotgun (WGS) entry which is preliminary data.</text>
</comment>
<dbReference type="InterPro" id="IPR059193">
    <property type="entry name" value="mt-LAF15-like"/>
</dbReference>
<sequence length="322" mass="34697">MFAVRCPASMVWHPAVHHSLLLLRALEQPHTLLLDPHTVSRGRLPVPLLSQCATAVRIQVPSAHSVGDSSASTSAQRTVVLYKAEDLLHIVRTPLSSEGGSSDVATAQPAIPASLLEYLETSTVCSHMASAVDSLLVSLNSGSMEAIRQTHARVMELVERLETSVADDRREAGHPVDEREPLSTWPLFCTLQFLIEEGGLLTSAFPRTSGAYARICRTSTAVAHHRRLVQRTVEEQLGGAAGASSSAGEGAQVEHGYPAKGFLRDVQRHLASYNQSTEERITDGVSGERGPLNSRTSGGRLGVQAVQARMPWTLQGRPLRKG</sequence>
<dbReference type="CDD" id="cd23089">
    <property type="entry name" value="mt-LAF15-like"/>
    <property type="match status" value="1"/>
</dbReference>
<evidence type="ECO:0000313" key="3">
    <source>
        <dbReference type="Proteomes" id="UP001430356"/>
    </source>
</evidence>
<keyword evidence="3" id="KW-1185">Reference proteome</keyword>
<name>A0AAW0ETS7_9TRYP</name>
<organism evidence="2 3">
    <name type="scientific">Novymonas esmeraldas</name>
    <dbReference type="NCBI Taxonomy" id="1808958"/>
    <lineage>
        <taxon>Eukaryota</taxon>
        <taxon>Discoba</taxon>
        <taxon>Euglenozoa</taxon>
        <taxon>Kinetoplastea</taxon>
        <taxon>Metakinetoplastina</taxon>
        <taxon>Trypanosomatida</taxon>
        <taxon>Trypanosomatidae</taxon>
        <taxon>Novymonas</taxon>
    </lineage>
</organism>
<accession>A0AAW0ETS7</accession>
<feature type="region of interest" description="Disordered" evidence="1">
    <location>
        <begin position="276"/>
        <end position="298"/>
    </location>
</feature>
<dbReference type="Proteomes" id="UP001430356">
    <property type="component" value="Unassembled WGS sequence"/>
</dbReference>
<gene>
    <name evidence="2" type="ORF">NESM_000636800</name>
</gene>
<dbReference type="EMBL" id="JAECZO010000090">
    <property type="protein sequence ID" value="KAK7196941.1"/>
    <property type="molecule type" value="Genomic_DNA"/>
</dbReference>
<evidence type="ECO:0000313" key="2">
    <source>
        <dbReference type="EMBL" id="KAK7196941.1"/>
    </source>
</evidence>
<evidence type="ECO:0000256" key="1">
    <source>
        <dbReference type="SAM" id="MobiDB-lite"/>
    </source>
</evidence>
<reference evidence="2 3" key="1">
    <citation type="journal article" date="2021" name="MBio">
        <title>A New Model Trypanosomatid, Novymonas esmeraldas: Genomic Perception of Its 'Candidatus Pandoraea novymonadis' Endosymbiont.</title>
        <authorList>
            <person name="Zakharova A."/>
            <person name="Saura A."/>
            <person name="Butenko A."/>
            <person name="Podesvova L."/>
            <person name="Warmusova S."/>
            <person name="Kostygov A.Y."/>
            <person name="Nenarokova A."/>
            <person name="Lukes J."/>
            <person name="Opperdoes F.R."/>
            <person name="Yurchenko V."/>
        </authorList>
    </citation>
    <scope>NUCLEOTIDE SEQUENCE [LARGE SCALE GENOMIC DNA]</scope>
    <source>
        <strain evidence="2 3">E262AT.01</strain>
    </source>
</reference>
<protein>
    <submittedName>
        <fullName evidence="2">Uncharacterized protein</fullName>
    </submittedName>
</protein>